<evidence type="ECO:0000313" key="1">
    <source>
        <dbReference type="EMBL" id="ABI59966.1"/>
    </source>
</evidence>
<name>Q0AFB6_NITEC</name>
<dbReference type="Proteomes" id="UP000001966">
    <property type="component" value="Chromosome"/>
</dbReference>
<evidence type="ECO:0000313" key="2">
    <source>
        <dbReference type="Proteomes" id="UP000001966"/>
    </source>
</evidence>
<sequence>MVLTDLTQACSQLAQVQNQVQLIIRQPEILLGVIRKARFLPSTRRW</sequence>
<dbReference type="STRING" id="335283.Neut_1729"/>
<dbReference type="KEGG" id="net:Neut_1729"/>
<organism evidence="1 2">
    <name type="scientific">Nitrosomonas eutropha (strain DSM 101675 / C91 / Nm57)</name>
    <dbReference type="NCBI Taxonomy" id="335283"/>
    <lineage>
        <taxon>Bacteria</taxon>
        <taxon>Pseudomonadati</taxon>
        <taxon>Pseudomonadota</taxon>
        <taxon>Betaproteobacteria</taxon>
        <taxon>Nitrosomonadales</taxon>
        <taxon>Nitrosomonadaceae</taxon>
        <taxon>Nitrosomonas</taxon>
    </lineage>
</organism>
<dbReference type="EMBL" id="CP000450">
    <property type="protein sequence ID" value="ABI59966.1"/>
    <property type="molecule type" value="Genomic_DNA"/>
</dbReference>
<dbReference type="AlphaFoldDB" id="Q0AFB6"/>
<dbReference type="HOGENOM" id="CLU_3186363_0_0_4"/>
<reference evidence="1 2" key="1">
    <citation type="journal article" date="2007" name="Environ. Microbiol.">
        <title>Whole-genome analysis of the ammonia-oxidizing bacterium, Nitrosomonas eutropha C91: implications for niche adaptation.</title>
        <authorList>
            <person name="Stein L.Y."/>
            <person name="Arp D.J."/>
            <person name="Berube P.M."/>
            <person name="Chain P.S."/>
            <person name="Hauser L."/>
            <person name="Jetten M.S."/>
            <person name="Klotz M.G."/>
            <person name="Larimer F.W."/>
            <person name="Norton J.M."/>
            <person name="Op den Camp H.J.M."/>
            <person name="Shin M."/>
            <person name="Wei X."/>
        </authorList>
    </citation>
    <scope>NUCLEOTIDE SEQUENCE [LARGE SCALE GENOMIC DNA]</scope>
    <source>
        <strain evidence="2">DSM 101675 / C91 / Nm57</strain>
    </source>
</reference>
<protein>
    <submittedName>
        <fullName evidence="1">Uncharacterized protein</fullName>
    </submittedName>
</protein>
<accession>Q0AFB6</accession>
<proteinExistence type="predicted"/>
<gene>
    <name evidence="1" type="ordered locus">Neut_1729</name>
</gene>